<sequence>MTTATDDTMMEIAERTADALAAAGMVFIEDDKLGALAATLRGFFIAARVDFDRADAD</sequence>
<evidence type="ECO:0000313" key="1">
    <source>
        <dbReference type="EMBL" id="PRX12597.1"/>
    </source>
</evidence>
<organism evidence="1 2">
    <name type="scientific">Actinoplanes italicus</name>
    <dbReference type="NCBI Taxonomy" id="113567"/>
    <lineage>
        <taxon>Bacteria</taxon>
        <taxon>Bacillati</taxon>
        <taxon>Actinomycetota</taxon>
        <taxon>Actinomycetes</taxon>
        <taxon>Micromonosporales</taxon>
        <taxon>Micromonosporaceae</taxon>
        <taxon>Actinoplanes</taxon>
    </lineage>
</organism>
<dbReference type="AlphaFoldDB" id="A0A2T0JX63"/>
<protein>
    <submittedName>
        <fullName evidence="1">Uncharacterized protein</fullName>
    </submittedName>
</protein>
<dbReference type="EMBL" id="PVMZ01000027">
    <property type="protein sequence ID" value="PRX12597.1"/>
    <property type="molecule type" value="Genomic_DNA"/>
</dbReference>
<keyword evidence="2" id="KW-1185">Reference proteome</keyword>
<evidence type="ECO:0000313" key="2">
    <source>
        <dbReference type="Proteomes" id="UP000239415"/>
    </source>
</evidence>
<proteinExistence type="predicted"/>
<accession>A0A2T0JX63</accession>
<gene>
    <name evidence="1" type="ORF">CLV67_12720</name>
</gene>
<dbReference type="Proteomes" id="UP000239415">
    <property type="component" value="Unassembled WGS sequence"/>
</dbReference>
<comment type="caution">
    <text evidence="1">The sequence shown here is derived from an EMBL/GenBank/DDBJ whole genome shotgun (WGS) entry which is preliminary data.</text>
</comment>
<dbReference type="RefSeq" id="WP_170154222.1">
    <property type="nucleotide sequence ID" value="NZ_BOMO01000152.1"/>
</dbReference>
<name>A0A2T0JX63_9ACTN</name>
<reference evidence="1 2" key="1">
    <citation type="submission" date="2018-03" db="EMBL/GenBank/DDBJ databases">
        <title>Genomic Encyclopedia of Archaeal and Bacterial Type Strains, Phase II (KMG-II): from individual species to whole genera.</title>
        <authorList>
            <person name="Goeker M."/>
        </authorList>
    </citation>
    <scope>NUCLEOTIDE SEQUENCE [LARGE SCALE GENOMIC DNA]</scope>
    <source>
        <strain evidence="1 2">DSM 43146</strain>
    </source>
</reference>